<dbReference type="AlphaFoldDB" id="A0A5J4KI74"/>
<dbReference type="InterPro" id="IPR036291">
    <property type="entry name" value="NAD(P)-bd_dom_sf"/>
</dbReference>
<dbReference type="GO" id="GO:0016491">
    <property type="term" value="F:oxidoreductase activity"/>
    <property type="evidence" value="ECO:0007669"/>
    <property type="project" value="UniProtKB-KW"/>
</dbReference>
<dbReference type="Gene3D" id="3.40.50.720">
    <property type="entry name" value="NAD(P)-binding Rossmann-like Domain"/>
    <property type="match status" value="1"/>
</dbReference>
<gene>
    <name evidence="4" type="ORF">KDW_33560</name>
</gene>
<keyword evidence="1" id="KW-0560">Oxidoreductase</keyword>
<accession>A0A5J4KI74</accession>
<organism evidence="4 5">
    <name type="scientific">Dictyobacter vulcani</name>
    <dbReference type="NCBI Taxonomy" id="2607529"/>
    <lineage>
        <taxon>Bacteria</taxon>
        <taxon>Bacillati</taxon>
        <taxon>Chloroflexota</taxon>
        <taxon>Ktedonobacteria</taxon>
        <taxon>Ktedonobacterales</taxon>
        <taxon>Dictyobacteraceae</taxon>
        <taxon>Dictyobacter</taxon>
    </lineage>
</organism>
<evidence type="ECO:0000313" key="4">
    <source>
        <dbReference type="EMBL" id="GER89194.1"/>
    </source>
</evidence>
<dbReference type="SUPFAM" id="SSF50129">
    <property type="entry name" value="GroES-like"/>
    <property type="match status" value="1"/>
</dbReference>
<name>A0A5J4KI74_9CHLR</name>
<evidence type="ECO:0000256" key="1">
    <source>
        <dbReference type="ARBA" id="ARBA00023002"/>
    </source>
</evidence>
<proteinExistence type="predicted"/>
<dbReference type="InterPro" id="IPR050129">
    <property type="entry name" value="Zn_alcohol_dh"/>
</dbReference>
<protein>
    <submittedName>
        <fullName evidence="4">Dehydrogenase</fullName>
    </submittedName>
</protein>
<comment type="caution">
    <text evidence="4">The sequence shown here is derived from an EMBL/GenBank/DDBJ whole genome shotgun (WGS) entry which is preliminary data.</text>
</comment>
<feature type="domain" description="Alcohol dehydrogenase-like N-terminal" evidence="3">
    <location>
        <begin position="2"/>
        <end position="70"/>
    </location>
</feature>
<dbReference type="InterPro" id="IPR013154">
    <property type="entry name" value="ADH-like_N"/>
</dbReference>
<dbReference type="EMBL" id="BKZW01000001">
    <property type="protein sequence ID" value="GER89194.1"/>
    <property type="molecule type" value="Genomic_DNA"/>
</dbReference>
<dbReference type="Pfam" id="PF00107">
    <property type="entry name" value="ADH_zinc_N"/>
    <property type="match status" value="1"/>
</dbReference>
<evidence type="ECO:0000313" key="5">
    <source>
        <dbReference type="Proteomes" id="UP000326912"/>
    </source>
</evidence>
<dbReference type="PANTHER" id="PTHR43401:SF2">
    <property type="entry name" value="L-THREONINE 3-DEHYDROGENASE"/>
    <property type="match status" value="1"/>
</dbReference>
<evidence type="ECO:0000259" key="3">
    <source>
        <dbReference type="Pfam" id="PF08240"/>
    </source>
</evidence>
<dbReference type="SUPFAM" id="SSF51735">
    <property type="entry name" value="NAD(P)-binding Rossmann-fold domains"/>
    <property type="match status" value="1"/>
</dbReference>
<feature type="domain" description="Alcohol dehydrogenase-like C-terminal" evidence="2">
    <location>
        <begin position="111"/>
        <end position="238"/>
    </location>
</feature>
<sequence>MVAVGELVKDVMPGARVVVESVRYCGICRNCREGATNLCERGYDELGFTSPGGLAEYVAVPARQVHVLPDHVSFEEGALLEPAAVVAHAFLRAQPRPGGIVTIVGDGPSSLLAVQIARLYSPAVIAVLGFRTERLQLAELYGATHTITMSREDSQTVIRELSGGVGADLVFEGTGHVQAVEEALNTVRRGGTVLLTGLEASIAPLGFSSNLFVLNQITVHGVFGASSAAWNYAIQLLKNGSLQLANLISHRFSLDEYDSALDALILRHNRAVKVIIKHE</sequence>
<dbReference type="PANTHER" id="PTHR43401">
    <property type="entry name" value="L-THREONINE 3-DEHYDROGENASE"/>
    <property type="match status" value="1"/>
</dbReference>
<dbReference type="InterPro" id="IPR011032">
    <property type="entry name" value="GroES-like_sf"/>
</dbReference>
<reference evidence="4 5" key="1">
    <citation type="submission" date="2019-10" db="EMBL/GenBank/DDBJ databases">
        <title>Dictyobacter vulcani sp. nov., within the class Ktedonobacteria, isolated from soil of volcanic Mt. Zao.</title>
        <authorList>
            <person name="Zheng Y."/>
            <person name="Wang C.M."/>
            <person name="Sakai Y."/>
            <person name="Abe K."/>
            <person name="Yokota A."/>
            <person name="Yabe S."/>
        </authorList>
    </citation>
    <scope>NUCLEOTIDE SEQUENCE [LARGE SCALE GENOMIC DNA]</scope>
    <source>
        <strain evidence="4 5">W12</strain>
    </source>
</reference>
<dbReference type="InterPro" id="IPR013149">
    <property type="entry name" value="ADH-like_C"/>
</dbReference>
<dbReference type="Gene3D" id="3.90.180.10">
    <property type="entry name" value="Medium-chain alcohol dehydrogenases, catalytic domain"/>
    <property type="match status" value="1"/>
</dbReference>
<keyword evidence="5" id="KW-1185">Reference proteome</keyword>
<evidence type="ECO:0000259" key="2">
    <source>
        <dbReference type="Pfam" id="PF00107"/>
    </source>
</evidence>
<dbReference type="Pfam" id="PF08240">
    <property type="entry name" value="ADH_N"/>
    <property type="match status" value="1"/>
</dbReference>
<dbReference type="Proteomes" id="UP000326912">
    <property type="component" value="Unassembled WGS sequence"/>
</dbReference>